<protein>
    <submittedName>
        <fullName evidence="1">Uncharacterized protein</fullName>
    </submittedName>
</protein>
<proteinExistence type="predicted"/>
<reference evidence="1" key="1">
    <citation type="submission" date="2008-12" db="EMBL/GenBank/DDBJ databases">
        <title>Complete sequence of Chloroflexus aggregans DSM 9485.</title>
        <authorList>
            <consortium name="US DOE Joint Genome Institute"/>
            <person name="Lucas S."/>
            <person name="Copeland A."/>
            <person name="Lapidus A."/>
            <person name="Glavina del Rio T."/>
            <person name="Dalin E."/>
            <person name="Tice H."/>
            <person name="Pitluck S."/>
            <person name="Foster B."/>
            <person name="Larimer F."/>
            <person name="Land M."/>
            <person name="Hauser L."/>
            <person name="Kyrpides N."/>
            <person name="Mikhailova N."/>
            <person name="Bryant D."/>
            <person name="Richardson P."/>
        </authorList>
    </citation>
    <scope>NUCLEOTIDE SEQUENCE</scope>
    <source>
        <strain evidence="1">DSM 9485</strain>
    </source>
</reference>
<organism evidence="1 2">
    <name type="scientific">Chloroflexus aggregans (strain MD-66 / DSM 9485)</name>
    <dbReference type="NCBI Taxonomy" id="326427"/>
    <lineage>
        <taxon>Bacteria</taxon>
        <taxon>Bacillati</taxon>
        <taxon>Chloroflexota</taxon>
        <taxon>Chloroflexia</taxon>
        <taxon>Chloroflexales</taxon>
        <taxon>Chloroflexineae</taxon>
        <taxon>Chloroflexaceae</taxon>
        <taxon>Chloroflexus</taxon>
    </lineage>
</organism>
<dbReference type="AlphaFoldDB" id="B8G8Y7"/>
<dbReference type="RefSeq" id="WP_015942109.1">
    <property type="nucleotide sequence ID" value="NC_011831.1"/>
</dbReference>
<name>B8G8Y7_CHLAD</name>
<dbReference type="OrthoDB" id="9809668at2"/>
<dbReference type="EMBL" id="CP001337">
    <property type="protein sequence ID" value="ACL26262.1"/>
    <property type="molecule type" value="Genomic_DNA"/>
</dbReference>
<gene>
    <name evidence="1" type="ordered locus">Cagg_3420</name>
</gene>
<evidence type="ECO:0000313" key="1">
    <source>
        <dbReference type="EMBL" id="ACL26262.1"/>
    </source>
</evidence>
<evidence type="ECO:0000313" key="2">
    <source>
        <dbReference type="Proteomes" id="UP000002508"/>
    </source>
</evidence>
<dbReference type="KEGG" id="cag:Cagg_3420"/>
<sequence length="87" mass="10053">MSELRQIIDVLYPVQLDSPWLISAKPVPVGDFEWGALQLYRYAKQEGIYGVMSDRNQEVFAYLEREEQSILATNELFSKGFYDFAAP</sequence>
<dbReference type="HOGENOM" id="CLU_2477721_0_0_0"/>
<keyword evidence="2" id="KW-1185">Reference proteome</keyword>
<accession>B8G8Y7</accession>
<dbReference type="Proteomes" id="UP000002508">
    <property type="component" value="Chromosome"/>
</dbReference>